<dbReference type="EMBL" id="WKKG01000009">
    <property type="protein sequence ID" value="MRX69574.1"/>
    <property type="molecule type" value="Genomic_DNA"/>
</dbReference>
<evidence type="ECO:0000313" key="3">
    <source>
        <dbReference type="Proteomes" id="UP000317289"/>
    </source>
</evidence>
<evidence type="ECO:0000313" key="4">
    <source>
        <dbReference type="Proteomes" id="UP000468990"/>
    </source>
</evidence>
<reference evidence="1 4" key="2">
    <citation type="submission" date="2019-11" db="EMBL/GenBank/DDBJ databases">
        <title>Flavobacterium resistens genome.</title>
        <authorList>
            <person name="Wilson V.M."/>
            <person name="Newman J.D."/>
        </authorList>
    </citation>
    <scope>NUCLEOTIDE SEQUENCE [LARGE SCALE GENOMIC DNA]</scope>
    <source>
        <strain evidence="1 4">DSM 19382</strain>
    </source>
</reference>
<dbReference type="AlphaFoldDB" id="A0A521C7C4"/>
<keyword evidence="4" id="KW-1185">Reference proteome</keyword>
<protein>
    <recommendedName>
        <fullName evidence="5">Outer membrane protein beta-barrel domain-containing protein</fullName>
    </recommendedName>
</protein>
<gene>
    <name evidence="1" type="ORF">GJU42_16495</name>
    <name evidence="2" type="ORF">SAMN06265349_102216</name>
</gene>
<sequence>MKKSIRKILFSSIFVLFGVQFSQAQFFKKYVYTEGELGVISSFFVTNSEGEAVPFALGGLSLRGGLGVHDEENNLFLGIYSGFEGNFRHSIGILPVYLNSKLALNIADDKKLFFSFGYGRSFQMGPENLSGYLKKYSIAYGRVTSRENIQSFFIEIDNHGYNFPDDGISVVTLNFGLTYTFL</sequence>
<reference evidence="2 3" key="1">
    <citation type="submission" date="2017-05" db="EMBL/GenBank/DDBJ databases">
        <authorList>
            <person name="Varghese N."/>
            <person name="Submissions S."/>
        </authorList>
    </citation>
    <scope>NUCLEOTIDE SEQUENCE [LARGE SCALE GENOMIC DNA]</scope>
    <source>
        <strain evidence="2 3">DSM 19382</strain>
    </source>
</reference>
<evidence type="ECO:0000313" key="2">
    <source>
        <dbReference type="EMBL" id="SMO54610.1"/>
    </source>
</evidence>
<name>A0A521C7C4_9FLAO</name>
<dbReference type="RefSeq" id="WP_142450009.1">
    <property type="nucleotide sequence ID" value="NZ_FXTA01000002.1"/>
</dbReference>
<accession>A0A521C7C4</accession>
<dbReference type="Proteomes" id="UP000317289">
    <property type="component" value="Unassembled WGS sequence"/>
</dbReference>
<dbReference type="EMBL" id="FXTA01000002">
    <property type="protein sequence ID" value="SMO54610.1"/>
    <property type="molecule type" value="Genomic_DNA"/>
</dbReference>
<evidence type="ECO:0008006" key="5">
    <source>
        <dbReference type="Google" id="ProtNLM"/>
    </source>
</evidence>
<proteinExistence type="predicted"/>
<evidence type="ECO:0000313" key="1">
    <source>
        <dbReference type="EMBL" id="MRX69574.1"/>
    </source>
</evidence>
<dbReference type="Proteomes" id="UP000468990">
    <property type="component" value="Unassembled WGS sequence"/>
</dbReference>
<dbReference type="OrthoDB" id="9931918at2"/>
<organism evidence="2 3">
    <name type="scientific">Flavobacterium resistens</name>
    <dbReference type="NCBI Taxonomy" id="443612"/>
    <lineage>
        <taxon>Bacteria</taxon>
        <taxon>Pseudomonadati</taxon>
        <taxon>Bacteroidota</taxon>
        <taxon>Flavobacteriia</taxon>
        <taxon>Flavobacteriales</taxon>
        <taxon>Flavobacteriaceae</taxon>
        <taxon>Flavobacterium</taxon>
    </lineage>
</organism>